<name>A0A0M6XZX7_9HYPH</name>
<dbReference type="InterPro" id="IPR046342">
    <property type="entry name" value="CBS_dom_sf"/>
</dbReference>
<keyword evidence="1" id="KW-0129">CBS domain</keyword>
<feature type="domain" description="GGDEF" evidence="3">
    <location>
        <begin position="443"/>
        <end position="598"/>
    </location>
</feature>
<dbReference type="OrthoDB" id="1673646at2"/>
<keyword evidence="6" id="KW-1185">Reference proteome</keyword>
<dbReference type="GO" id="GO:0071111">
    <property type="term" value="F:cyclic-guanylate-specific phosphodiesterase activity"/>
    <property type="evidence" value="ECO:0007669"/>
    <property type="project" value="UniProtKB-EC"/>
</dbReference>
<dbReference type="AlphaFoldDB" id="A0A0M6XZX7"/>
<dbReference type="PANTHER" id="PTHR33121">
    <property type="entry name" value="CYCLIC DI-GMP PHOSPHODIESTERASE PDEF"/>
    <property type="match status" value="1"/>
</dbReference>
<proteinExistence type="predicted"/>
<dbReference type="SMART" id="SM00267">
    <property type="entry name" value="GGDEF"/>
    <property type="match status" value="1"/>
</dbReference>
<dbReference type="SUPFAM" id="SSF54631">
    <property type="entry name" value="CBS-domain pair"/>
    <property type="match status" value="1"/>
</dbReference>
<organism evidence="5 6">
    <name type="scientific">Roseibium aggregatum</name>
    <dbReference type="NCBI Taxonomy" id="187304"/>
    <lineage>
        <taxon>Bacteria</taxon>
        <taxon>Pseudomonadati</taxon>
        <taxon>Pseudomonadota</taxon>
        <taxon>Alphaproteobacteria</taxon>
        <taxon>Hyphomicrobiales</taxon>
        <taxon>Stappiaceae</taxon>
        <taxon>Roseibium</taxon>
    </lineage>
</organism>
<keyword evidence="5" id="KW-0378">Hydrolase</keyword>
<dbReference type="PROSITE" id="PS51371">
    <property type="entry name" value="CBS"/>
    <property type="match status" value="1"/>
</dbReference>
<sequence>MSANRQPVLQTVPEAPGLLCRTPKDTLAKLDYALQPVVDIGTGVVYGYEAQIRNCDLVGAQSPDELIDFAHAEGYLPQLEAHLLAKAMNRFGRLKIAQGTKLYFKLDGRDLGQDNDPRMRLAGLVAEAGLQVNQICLEFSERHQQTFTDVTHHAVNDLRQLGFLIALDDFGRGSSELRLLHDMSPDYVKIDRFFLNGIDCDARRKLFVTTVANLAHVLGARVIAEGVETESEFKACREAGCDLIQGYFVAKPFQEASSAKLFYDHVRAPGVGRKRREELDRIRNELIKVPTIQSNASMNDLLDMVVHNQEASVVPVVDANNEPRGLIHERDLKAYLYAGAPDDDDAKAALDFPLRSFVRACPIADIDSNADMLLVTFASSINSDGIIITENFRYAGFLSATSLLKIIHEKRLQEAQDQNPLTRLPGNGAISRFIAESGRKGTYDRHMCYFDFDNFKPFNDTYGYRQGDRAIILFSELLQRHISGSGTFYGHIGGDDFFAGFQNVDQTDVAARMLALKRAFRLDVESFYEPEHRERGFIEAQDRFGTTRQFPLLQCSISILSLPKGLTLHPDTLNHEIMELKRAAKRSDDGLAVKCLAA</sequence>
<dbReference type="PROSITE" id="PS50883">
    <property type="entry name" value="EAL"/>
    <property type="match status" value="1"/>
</dbReference>
<evidence type="ECO:0000313" key="6">
    <source>
        <dbReference type="Proteomes" id="UP000048926"/>
    </source>
</evidence>
<accession>A0A0M6XZX7</accession>
<dbReference type="Gene3D" id="3.30.70.270">
    <property type="match status" value="1"/>
</dbReference>
<dbReference type="InterPro" id="IPR000644">
    <property type="entry name" value="CBS_dom"/>
</dbReference>
<dbReference type="NCBIfam" id="TIGR00254">
    <property type="entry name" value="GGDEF"/>
    <property type="match status" value="1"/>
</dbReference>
<dbReference type="InterPro" id="IPR001633">
    <property type="entry name" value="EAL_dom"/>
</dbReference>
<dbReference type="EMBL" id="CXST01000001">
    <property type="protein sequence ID" value="CTQ43023.1"/>
    <property type="molecule type" value="Genomic_DNA"/>
</dbReference>
<dbReference type="PROSITE" id="PS50887">
    <property type="entry name" value="GGDEF"/>
    <property type="match status" value="1"/>
</dbReference>
<gene>
    <name evidence="5" type="primary">yliE</name>
    <name evidence="5" type="ORF">LAL4801_01460</name>
</gene>
<reference evidence="6" key="1">
    <citation type="submission" date="2015-07" db="EMBL/GenBank/DDBJ databases">
        <authorList>
            <person name="Rodrigo-Torres Lidia"/>
            <person name="Arahal R.David."/>
        </authorList>
    </citation>
    <scope>NUCLEOTIDE SEQUENCE [LARGE SCALE GENOMIC DNA]</scope>
    <source>
        <strain evidence="6">CECT 4801</strain>
    </source>
</reference>
<dbReference type="InterPro" id="IPR043128">
    <property type="entry name" value="Rev_trsase/Diguanyl_cyclase"/>
</dbReference>
<dbReference type="Pfam" id="PF00990">
    <property type="entry name" value="GGDEF"/>
    <property type="match status" value="1"/>
</dbReference>
<evidence type="ECO:0000256" key="1">
    <source>
        <dbReference type="PROSITE-ProRule" id="PRU00703"/>
    </source>
</evidence>
<evidence type="ECO:0000259" key="4">
    <source>
        <dbReference type="PROSITE" id="PS51371"/>
    </source>
</evidence>
<dbReference type="SUPFAM" id="SSF141868">
    <property type="entry name" value="EAL domain-like"/>
    <property type="match status" value="1"/>
</dbReference>
<dbReference type="Proteomes" id="UP000048926">
    <property type="component" value="Unassembled WGS sequence"/>
</dbReference>
<dbReference type="InterPro" id="IPR029787">
    <property type="entry name" value="Nucleotide_cyclase"/>
</dbReference>
<dbReference type="InterPro" id="IPR035919">
    <property type="entry name" value="EAL_sf"/>
</dbReference>
<dbReference type="Pfam" id="PF00571">
    <property type="entry name" value="CBS"/>
    <property type="match status" value="1"/>
</dbReference>
<dbReference type="SUPFAM" id="SSF55073">
    <property type="entry name" value="Nucleotide cyclase"/>
    <property type="match status" value="1"/>
</dbReference>
<dbReference type="CDD" id="cd01948">
    <property type="entry name" value="EAL"/>
    <property type="match status" value="1"/>
</dbReference>
<evidence type="ECO:0000313" key="5">
    <source>
        <dbReference type="EMBL" id="CTQ43023.1"/>
    </source>
</evidence>
<dbReference type="SMART" id="SM00052">
    <property type="entry name" value="EAL"/>
    <property type="match status" value="1"/>
</dbReference>
<feature type="domain" description="CBS" evidence="4">
    <location>
        <begin position="283"/>
        <end position="342"/>
    </location>
</feature>
<dbReference type="PANTHER" id="PTHR33121:SF76">
    <property type="entry name" value="SIGNALING PROTEIN"/>
    <property type="match status" value="1"/>
</dbReference>
<dbReference type="Gene3D" id="3.20.20.450">
    <property type="entry name" value="EAL domain"/>
    <property type="match status" value="1"/>
</dbReference>
<dbReference type="InterPro" id="IPR000160">
    <property type="entry name" value="GGDEF_dom"/>
</dbReference>
<evidence type="ECO:0000259" key="3">
    <source>
        <dbReference type="PROSITE" id="PS50887"/>
    </source>
</evidence>
<dbReference type="InterPro" id="IPR050706">
    <property type="entry name" value="Cyclic-di-GMP_PDE-like"/>
</dbReference>
<protein>
    <submittedName>
        <fullName evidence="5">Putative cyclic di-GMP phosphodiesterase YliE</fullName>
        <ecNumber evidence="5">3.1.4.52</ecNumber>
    </submittedName>
</protein>
<dbReference type="EC" id="3.1.4.52" evidence="5"/>
<feature type="domain" description="EAL" evidence="2">
    <location>
        <begin position="12"/>
        <end position="266"/>
    </location>
</feature>
<dbReference type="RefSeq" id="WP_023000836.1">
    <property type="nucleotide sequence ID" value="NZ_CP045627.1"/>
</dbReference>
<dbReference type="Pfam" id="PF00563">
    <property type="entry name" value="EAL"/>
    <property type="match status" value="1"/>
</dbReference>
<dbReference type="STRING" id="187304.B0E33_22905"/>
<evidence type="ECO:0000259" key="2">
    <source>
        <dbReference type="PROSITE" id="PS50883"/>
    </source>
</evidence>